<keyword evidence="1" id="KW-0812">Transmembrane</keyword>
<sequence>MCDTSHNLASLLYFRIFEASCAIYERALSSIVRYLFLFVIIYVQLIDKFSRMSILTASCTLFITFTQQI</sequence>
<feature type="transmembrane region" description="Helical" evidence="1">
    <location>
        <begin position="27"/>
        <end position="45"/>
    </location>
</feature>
<protein>
    <submittedName>
        <fullName evidence="2">Uncharacterized protein</fullName>
    </submittedName>
</protein>
<keyword evidence="1" id="KW-0472">Membrane</keyword>
<gene>
    <name evidence="2" type="ORF">CYJ61_04780</name>
</gene>
<dbReference type="AlphaFoldDB" id="A0AAP8LRY5"/>
<dbReference type="Proteomes" id="UP000234905">
    <property type="component" value="Unassembled WGS sequence"/>
</dbReference>
<name>A0AAP8LRY5_GARVA</name>
<proteinExistence type="predicted"/>
<accession>A0AAP8LRY5</accession>
<evidence type="ECO:0000256" key="1">
    <source>
        <dbReference type="SAM" id="Phobius"/>
    </source>
</evidence>
<comment type="caution">
    <text evidence="2">The sequence shown here is derived from an EMBL/GenBank/DDBJ whole genome shotgun (WGS) entry which is preliminary data.</text>
</comment>
<reference evidence="2 3" key="1">
    <citation type="submission" date="2017-12" db="EMBL/GenBank/DDBJ databases">
        <title>Phylogenetic diversity of female urinary microbiome.</title>
        <authorList>
            <person name="Thomas-White K."/>
            <person name="Wolfe A.J."/>
        </authorList>
    </citation>
    <scope>NUCLEOTIDE SEQUENCE [LARGE SCALE GENOMIC DNA]</scope>
    <source>
        <strain evidence="2 3">UMB0682</strain>
    </source>
</reference>
<dbReference type="EMBL" id="PKJN01000002">
    <property type="protein sequence ID" value="PKZ59602.1"/>
    <property type="molecule type" value="Genomic_DNA"/>
</dbReference>
<keyword evidence="1" id="KW-1133">Transmembrane helix</keyword>
<evidence type="ECO:0000313" key="3">
    <source>
        <dbReference type="Proteomes" id="UP000234905"/>
    </source>
</evidence>
<evidence type="ECO:0000313" key="2">
    <source>
        <dbReference type="EMBL" id="PKZ59602.1"/>
    </source>
</evidence>
<organism evidence="2 3">
    <name type="scientific">Gardnerella vaginalis</name>
    <dbReference type="NCBI Taxonomy" id="2702"/>
    <lineage>
        <taxon>Bacteria</taxon>
        <taxon>Bacillati</taxon>
        <taxon>Actinomycetota</taxon>
        <taxon>Actinomycetes</taxon>
        <taxon>Bifidobacteriales</taxon>
        <taxon>Bifidobacteriaceae</taxon>
        <taxon>Gardnerella</taxon>
    </lineage>
</organism>